<evidence type="ECO:0000256" key="1">
    <source>
        <dbReference type="SAM" id="MobiDB-lite"/>
    </source>
</evidence>
<sequence>MAGLGFHSVLTDFSKPEPGPHKKPEARASAQDLNFPSSSLSLSPSSSSLSTSSSAFPSSIFISVHHLLDSGQRTTTGAIVTENDSVHCCFADRLLLGAGDEAGYLVPYKKDQIVFTQSSISIDVVIELILTRRTHAPPAWLPPKPNKKTKKKKRGQGKEQWEASVVYTGEKSGRTGELQETRCANVGRQEKRVGSGVVGDTGIDVGRRERRLDGGAGRGVAGEIKSAEWCRICLGREI</sequence>
<comment type="caution">
    <text evidence="2">The sequence shown here is derived from an EMBL/GenBank/DDBJ whole genome shotgun (WGS) entry which is preliminary data.</text>
</comment>
<feature type="compositionally biased region" description="Basic residues" evidence="1">
    <location>
        <begin position="145"/>
        <end position="155"/>
    </location>
</feature>
<dbReference type="AlphaFoldDB" id="A0A822Z0F5"/>
<keyword evidence="3" id="KW-1185">Reference proteome</keyword>
<feature type="region of interest" description="Disordered" evidence="1">
    <location>
        <begin position="137"/>
        <end position="162"/>
    </location>
</feature>
<evidence type="ECO:0000313" key="3">
    <source>
        <dbReference type="Proteomes" id="UP000607653"/>
    </source>
</evidence>
<feature type="region of interest" description="Disordered" evidence="1">
    <location>
        <begin position="11"/>
        <end position="30"/>
    </location>
</feature>
<dbReference type="Proteomes" id="UP000607653">
    <property type="component" value="Unassembled WGS sequence"/>
</dbReference>
<feature type="compositionally biased region" description="Basic and acidic residues" evidence="1">
    <location>
        <begin position="14"/>
        <end position="26"/>
    </location>
</feature>
<protein>
    <submittedName>
        <fullName evidence="2">Uncharacterized protein</fullName>
    </submittedName>
</protein>
<name>A0A822Z0F5_NELNU</name>
<evidence type="ECO:0000313" key="2">
    <source>
        <dbReference type="EMBL" id="DAD34958.1"/>
    </source>
</evidence>
<dbReference type="EMBL" id="DUZY01000004">
    <property type="protein sequence ID" value="DAD34958.1"/>
    <property type="molecule type" value="Genomic_DNA"/>
</dbReference>
<reference evidence="2 3" key="1">
    <citation type="journal article" date="2020" name="Mol. Biol. Evol.">
        <title>Distinct Expression and Methylation Patterns for Genes with Different Fates following a Single Whole-Genome Duplication in Flowering Plants.</title>
        <authorList>
            <person name="Shi T."/>
            <person name="Rahmani R.S."/>
            <person name="Gugger P.F."/>
            <person name="Wang M."/>
            <person name="Li H."/>
            <person name="Zhang Y."/>
            <person name="Li Z."/>
            <person name="Wang Q."/>
            <person name="Van de Peer Y."/>
            <person name="Marchal K."/>
            <person name="Chen J."/>
        </authorList>
    </citation>
    <scope>NUCLEOTIDE SEQUENCE [LARGE SCALE GENOMIC DNA]</scope>
    <source>
        <tissue evidence="2">Leaf</tissue>
    </source>
</reference>
<accession>A0A822Z0F5</accession>
<organism evidence="2 3">
    <name type="scientific">Nelumbo nucifera</name>
    <name type="common">Sacred lotus</name>
    <dbReference type="NCBI Taxonomy" id="4432"/>
    <lineage>
        <taxon>Eukaryota</taxon>
        <taxon>Viridiplantae</taxon>
        <taxon>Streptophyta</taxon>
        <taxon>Embryophyta</taxon>
        <taxon>Tracheophyta</taxon>
        <taxon>Spermatophyta</taxon>
        <taxon>Magnoliopsida</taxon>
        <taxon>Proteales</taxon>
        <taxon>Nelumbonaceae</taxon>
        <taxon>Nelumbo</taxon>
    </lineage>
</organism>
<proteinExistence type="predicted"/>
<gene>
    <name evidence="2" type="ORF">HUJ06_005598</name>
</gene>